<dbReference type="AlphaFoldDB" id="A0A9D4M5A8"/>
<reference evidence="1" key="1">
    <citation type="journal article" date="2019" name="bioRxiv">
        <title>The Genome of the Zebra Mussel, Dreissena polymorpha: A Resource for Invasive Species Research.</title>
        <authorList>
            <person name="McCartney M.A."/>
            <person name="Auch B."/>
            <person name="Kono T."/>
            <person name="Mallez S."/>
            <person name="Zhang Y."/>
            <person name="Obille A."/>
            <person name="Becker A."/>
            <person name="Abrahante J.E."/>
            <person name="Garbe J."/>
            <person name="Badalamenti J.P."/>
            <person name="Herman A."/>
            <person name="Mangelson H."/>
            <person name="Liachko I."/>
            <person name="Sullivan S."/>
            <person name="Sone E.D."/>
            <person name="Koren S."/>
            <person name="Silverstein K.A.T."/>
            <person name="Beckman K.B."/>
            <person name="Gohl D.M."/>
        </authorList>
    </citation>
    <scope>NUCLEOTIDE SEQUENCE</scope>
    <source>
        <strain evidence="1">Duluth1</strain>
        <tissue evidence="1">Whole animal</tissue>
    </source>
</reference>
<organism evidence="1 2">
    <name type="scientific">Dreissena polymorpha</name>
    <name type="common">Zebra mussel</name>
    <name type="synonym">Mytilus polymorpha</name>
    <dbReference type="NCBI Taxonomy" id="45954"/>
    <lineage>
        <taxon>Eukaryota</taxon>
        <taxon>Metazoa</taxon>
        <taxon>Spiralia</taxon>
        <taxon>Lophotrochozoa</taxon>
        <taxon>Mollusca</taxon>
        <taxon>Bivalvia</taxon>
        <taxon>Autobranchia</taxon>
        <taxon>Heteroconchia</taxon>
        <taxon>Euheterodonta</taxon>
        <taxon>Imparidentia</taxon>
        <taxon>Neoheterodontei</taxon>
        <taxon>Myida</taxon>
        <taxon>Dreissenoidea</taxon>
        <taxon>Dreissenidae</taxon>
        <taxon>Dreissena</taxon>
    </lineage>
</organism>
<sequence length="50" mass="5709">MGLVLSHLRIWWKTIPAEEVRQPGAVRKSWFGLPLLCGGLYIVQNACMLR</sequence>
<protein>
    <submittedName>
        <fullName evidence="1">Uncharacterized protein</fullName>
    </submittedName>
</protein>
<dbReference type="Proteomes" id="UP000828390">
    <property type="component" value="Unassembled WGS sequence"/>
</dbReference>
<gene>
    <name evidence="1" type="ORF">DPMN_033250</name>
</gene>
<name>A0A9D4M5A8_DREPO</name>
<evidence type="ECO:0000313" key="1">
    <source>
        <dbReference type="EMBL" id="KAH3870070.1"/>
    </source>
</evidence>
<reference evidence="1" key="2">
    <citation type="submission" date="2020-11" db="EMBL/GenBank/DDBJ databases">
        <authorList>
            <person name="McCartney M.A."/>
            <person name="Auch B."/>
            <person name="Kono T."/>
            <person name="Mallez S."/>
            <person name="Becker A."/>
            <person name="Gohl D.M."/>
            <person name="Silverstein K.A.T."/>
            <person name="Koren S."/>
            <person name="Bechman K.B."/>
            <person name="Herman A."/>
            <person name="Abrahante J.E."/>
            <person name="Garbe J."/>
        </authorList>
    </citation>
    <scope>NUCLEOTIDE SEQUENCE</scope>
    <source>
        <strain evidence="1">Duluth1</strain>
        <tissue evidence="1">Whole animal</tissue>
    </source>
</reference>
<keyword evidence="2" id="KW-1185">Reference proteome</keyword>
<comment type="caution">
    <text evidence="1">The sequence shown here is derived from an EMBL/GenBank/DDBJ whole genome shotgun (WGS) entry which is preliminary data.</text>
</comment>
<proteinExistence type="predicted"/>
<evidence type="ECO:0000313" key="2">
    <source>
        <dbReference type="Proteomes" id="UP000828390"/>
    </source>
</evidence>
<dbReference type="EMBL" id="JAIWYP010000002">
    <property type="protein sequence ID" value="KAH3870070.1"/>
    <property type="molecule type" value="Genomic_DNA"/>
</dbReference>
<accession>A0A9D4M5A8</accession>